<evidence type="ECO:0000313" key="3">
    <source>
        <dbReference type="Proteomes" id="UP000887159"/>
    </source>
</evidence>
<dbReference type="Proteomes" id="UP000887159">
    <property type="component" value="Unassembled WGS sequence"/>
</dbReference>
<evidence type="ECO:0000256" key="1">
    <source>
        <dbReference type="SAM" id="MobiDB-lite"/>
    </source>
</evidence>
<gene>
    <name evidence="2" type="ORF">TNCV_2073141</name>
</gene>
<reference evidence="2" key="1">
    <citation type="submission" date="2020-08" db="EMBL/GenBank/DDBJ databases">
        <title>Multicomponent nature underlies the extraordinary mechanical properties of spider dragline silk.</title>
        <authorList>
            <person name="Kono N."/>
            <person name="Nakamura H."/>
            <person name="Mori M."/>
            <person name="Yoshida Y."/>
            <person name="Ohtoshi R."/>
            <person name="Malay A.D."/>
            <person name="Moran D.A.P."/>
            <person name="Tomita M."/>
            <person name="Numata K."/>
            <person name="Arakawa K."/>
        </authorList>
    </citation>
    <scope>NUCLEOTIDE SEQUENCE</scope>
</reference>
<dbReference type="AlphaFoldDB" id="A0A8X6US61"/>
<feature type="compositionally biased region" description="Polar residues" evidence="1">
    <location>
        <begin position="14"/>
        <end position="24"/>
    </location>
</feature>
<name>A0A8X6US61_TRICX</name>
<protein>
    <submittedName>
        <fullName evidence="2">Uncharacterized protein</fullName>
    </submittedName>
</protein>
<evidence type="ECO:0000313" key="2">
    <source>
        <dbReference type="EMBL" id="GFX90436.1"/>
    </source>
</evidence>
<sequence>MTIGDGPRNFELRTGSQRPSVSSSPEDRNVTRMTLMDYVATSRALNQELEYFARRQMSARLLRQYGLSARRPWMWLFLTLLRRQERLQWYI</sequence>
<keyword evidence="3" id="KW-1185">Reference proteome</keyword>
<organism evidence="2 3">
    <name type="scientific">Trichonephila clavipes</name>
    <name type="common">Golden silk orbweaver</name>
    <name type="synonym">Nephila clavipes</name>
    <dbReference type="NCBI Taxonomy" id="2585209"/>
    <lineage>
        <taxon>Eukaryota</taxon>
        <taxon>Metazoa</taxon>
        <taxon>Ecdysozoa</taxon>
        <taxon>Arthropoda</taxon>
        <taxon>Chelicerata</taxon>
        <taxon>Arachnida</taxon>
        <taxon>Araneae</taxon>
        <taxon>Araneomorphae</taxon>
        <taxon>Entelegynae</taxon>
        <taxon>Araneoidea</taxon>
        <taxon>Nephilidae</taxon>
        <taxon>Trichonephila</taxon>
    </lineage>
</organism>
<comment type="caution">
    <text evidence="2">The sequence shown here is derived from an EMBL/GenBank/DDBJ whole genome shotgun (WGS) entry which is preliminary data.</text>
</comment>
<accession>A0A8X6US61</accession>
<dbReference type="EMBL" id="BMAU01021099">
    <property type="protein sequence ID" value="GFX90436.1"/>
    <property type="molecule type" value="Genomic_DNA"/>
</dbReference>
<feature type="region of interest" description="Disordered" evidence="1">
    <location>
        <begin position="1"/>
        <end position="28"/>
    </location>
</feature>
<proteinExistence type="predicted"/>